<evidence type="ECO:0008006" key="8">
    <source>
        <dbReference type="Google" id="ProtNLM"/>
    </source>
</evidence>
<keyword evidence="3 5" id="KW-1133">Transmembrane helix</keyword>
<feature type="transmembrane region" description="Helical" evidence="5">
    <location>
        <begin position="305"/>
        <end position="324"/>
    </location>
</feature>
<dbReference type="GO" id="GO:0016020">
    <property type="term" value="C:membrane"/>
    <property type="evidence" value="ECO:0007669"/>
    <property type="project" value="UniProtKB-SubCell"/>
</dbReference>
<sequence>MEKSPNEEEEKLEIFEVPSQCLPEKSNLKGDWLNFFLLILLYTIQGLPLGLAIALPIIFQSKKIVTYKEQAFFSLVAWPYSIKILWAPIVDSLYVQWIGRRKSWLIFVQFLMGVVLLYTAINIDEWLPDSEIPNLKALVFTFCVISFLAATQDIVVDGWALTMLKKNNVGHASTCNGTGLALGVLIGTICPVLLTSEDFCNKYLRMTVSSGGIITLKGFLYFWSFIIMLITTFIGIFKREMDYRLEEGHVKINVFKSYKLLWKILKLPNIRVLAIALLTMKIGFSATDSVSKLKLIDAGVSKDDIMIITISMYIVKFIVPIVVLKYTSGTKPMSAYLNLMPIRLLWSIAYVVLIYYTPILINNNGVVNVPTYYYLILVFISIIHEILAYTMYLFTLGFFSRISDSRFGGTYMTMLSTIASFGWVVSNTLALRMIDVLTFSKCSNDDGNNCSTIDLKNICKRKGGDCNIIINGYYVEVALCMTIGFVWYFLYKKTIKNLQTKNLSNWQVNLNRLERGKNEES</sequence>
<feature type="transmembrane region" description="Helical" evidence="5">
    <location>
        <begin position="32"/>
        <end position="59"/>
    </location>
</feature>
<feature type="transmembrane region" description="Helical" evidence="5">
    <location>
        <begin position="268"/>
        <end position="285"/>
    </location>
</feature>
<evidence type="ECO:0000256" key="4">
    <source>
        <dbReference type="ARBA" id="ARBA00023136"/>
    </source>
</evidence>
<evidence type="ECO:0000313" key="7">
    <source>
        <dbReference type="Proteomes" id="UP000007819"/>
    </source>
</evidence>
<dbReference type="KEGG" id="api:100165404"/>
<evidence type="ECO:0000256" key="3">
    <source>
        <dbReference type="ARBA" id="ARBA00022989"/>
    </source>
</evidence>
<dbReference type="GO" id="GO:0035348">
    <property type="term" value="P:acetyl-CoA transmembrane transport"/>
    <property type="evidence" value="ECO:0007669"/>
    <property type="project" value="InterPro"/>
</dbReference>
<feature type="transmembrane region" description="Helical" evidence="5">
    <location>
        <begin position="104"/>
        <end position="123"/>
    </location>
</feature>
<reference evidence="7" key="1">
    <citation type="submission" date="2010-06" db="EMBL/GenBank/DDBJ databases">
        <authorList>
            <person name="Jiang H."/>
            <person name="Abraham K."/>
            <person name="Ali S."/>
            <person name="Alsbrooks S.L."/>
            <person name="Anim B.N."/>
            <person name="Anosike U.S."/>
            <person name="Attaway T."/>
            <person name="Bandaranaike D.P."/>
            <person name="Battles P.K."/>
            <person name="Bell S.N."/>
            <person name="Bell A.V."/>
            <person name="Beltran B."/>
            <person name="Bickham C."/>
            <person name="Bustamante Y."/>
            <person name="Caleb T."/>
            <person name="Canada A."/>
            <person name="Cardenas V."/>
            <person name="Carter K."/>
            <person name="Chacko J."/>
            <person name="Chandrabose M.N."/>
            <person name="Chavez D."/>
            <person name="Chavez A."/>
            <person name="Chen L."/>
            <person name="Chu H.-S."/>
            <person name="Claassen K.J."/>
            <person name="Cockrell R."/>
            <person name="Collins M."/>
            <person name="Cooper J.A."/>
            <person name="Cree A."/>
            <person name="Curry S.M."/>
            <person name="Da Y."/>
            <person name="Dao M.D."/>
            <person name="Das B."/>
            <person name="Davila M.-L."/>
            <person name="Davy-Carroll L."/>
            <person name="Denson S."/>
            <person name="Dinh H."/>
            <person name="Ebong V.E."/>
            <person name="Edwards J.R."/>
            <person name="Egan A."/>
            <person name="El-Daye J."/>
            <person name="Escobedo L."/>
            <person name="Fernandez S."/>
            <person name="Fernando P.R."/>
            <person name="Flagg N."/>
            <person name="Forbes L.D."/>
            <person name="Fowler R.G."/>
            <person name="Fu Q."/>
            <person name="Gabisi R.A."/>
            <person name="Ganer J."/>
            <person name="Garbino Pronczuk A."/>
            <person name="Garcia R.M."/>
            <person name="Garner T."/>
            <person name="Garrett T.E."/>
            <person name="Gonzalez D.A."/>
            <person name="Hamid H."/>
            <person name="Hawkins E.S."/>
            <person name="Hirani K."/>
            <person name="Hogues M.E."/>
            <person name="Hollins B."/>
            <person name="Hsiao C.-H."/>
            <person name="Jabil R."/>
            <person name="James M.L."/>
            <person name="Jhangiani S.N."/>
            <person name="Johnson B."/>
            <person name="Johnson Q."/>
            <person name="Joshi V."/>
            <person name="Kalu J.B."/>
            <person name="Kam C."/>
            <person name="Kashfia A."/>
            <person name="Keebler J."/>
            <person name="Kisamo H."/>
            <person name="Kovar C.L."/>
            <person name="Lago L.A."/>
            <person name="Lai C.-Y."/>
            <person name="Laidlaw J."/>
            <person name="Lara F."/>
            <person name="Le T.-K."/>
            <person name="Lee S.L."/>
            <person name="Legall F.H."/>
            <person name="Lemon S.J."/>
            <person name="Lewis L.R."/>
            <person name="Li B."/>
            <person name="Liu Y."/>
            <person name="Liu Y.-S."/>
            <person name="Lopez J."/>
            <person name="Lozado R.J."/>
            <person name="Lu J."/>
            <person name="Madu R.C."/>
            <person name="Maheshwari M."/>
            <person name="Maheshwari R."/>
            <person name="Malloy K."/>
            <person name="Martinez E."/>
            <person name="Mathew T."/>
            <person name="Mercado I.C."/>
            <person name="Mercado C."/>
            <person name="Meyer B."/>
            <person name="Montgomery K."/>
            <person name="Morgan M.B."/>
            <person name="Munidasa M."/>
            <person name="Nazareth L.V."/>
            <person name="Nelson J."/>
            <person name="Ng B.M."/>
            <person name="Nguyen N.B."/>
            <person name="Nguyen P.Q."/>
            <person name="Nguyen T."/>
            <person name="Obregon M."/>
            <person name="Okwuonu G.O."/>
            <person name="Onwere C.G."/>
            <person name="Orozco G."/>
            <person name="Parra A."/>
            <person name="Patel S."/>
            <person name="Patil S."/>
            <person name="Perez A."/>
            <person name="Perez Y."/>
            <person name="Pham C."/>
            <person name="Primus E.L."/>
            <person name="Pu L.-L."/>
            <person name="Puazo M."/>
            <person name="Qin X."/>
            <person name="Quiroz J.B."/>
            <person name="Reese J."/>
            <person name="Richards S."/>
            <person name="Rives C.M."/>
            <person name="Robberts R."/>
            <person name="Ruiz S.J."/>
            <person name="Ruiz M.J."/>
            <person name="Santibanez J."/>
            <person name="Schneider B.W."/>
            <person name="Sisson I."/>
            <person name="Smith M."/>
            <person name="Sodergren E."/>
            <person name="Song X.-Z."/>
            <person name="Song B.B."/>
            <person name="Summersgill H."/>
            <person name="Thelus R."/>
            <person name="Thornton R.D."/>
            <person name="Trejos Z.Y."/>
            <person name="Usmani K."/>
            <person name="Vattathil S."/>
            <person name="Villasana D."/>
            <person name="Walker D.L."/>
            <person name="Wang S."/>
            <person name="Wang K."/>
            <person name="White C.S."/>
            <person name="Williams A.C."/>
            <person name="Williamson J."/>
            <person name="Wilson K."/>
            <person name="Woghiren I.O."/>
            <person name="Woodworth J.R."/>
            <person name="Worley K.C."/>
            <person name="Wright R.A."/>
            <person name="Wu W."/>
            <person name="Young L."/>
            <person name="Zhang L."/>
            <person name="Zhang J."/>
            <person name="Zhu Y."/>
            <person name="Muzny D.M."/>
            <person name="Weinstock G."/>
            <person name="Gibbs R.A."/>
        </authorList>
    </citation>
    <scope>NUCLEOTIDE SEQUENCE [LARGE SCALE GENOMIC DNA]</scope>
    <source>
        <strain evidence="7">LSR1</strain>
    </source>
</reference>
<dbReference type="EnsemblMetazoa" id="XM_008187169.3">
    <property type="protein sequence ID" value="XP_008185391.1"/>
    <property type="gene ID" value="LOC100165404"/>
</dbReference>
<dbReference type="PANTHER" id="PTHR12778:SF9">
    <property type="entry name" value="ACETYL-COENZYME A TRANSPORTER 1"/>
    <property type="match status" value="1"/>
</dbReference>
<dbReference type="GeneID" id="100165404"/>
<dbReference type="RefSeq" id="XP_003246103.1">
    <property type="nucleotide sequence ID" value="XM_003246055.4"/>
</dbReference>
<dbReference type="InterPro" id="IPR024371">
    <property type="entry name" value="AcetylCoA_trans_1-like"/>
</dbReference>
<comment type="subcellular location">
    <subcellularLocation>
        <location evidence="1">Membrane</location>
        <topology evidence="1">Multi-pass membrane protein</topology>
    </subcellularLocation>
</comment>
<keyword evidence="2 5" id="KW-0812">Transmembrane</keyword>
<feature type="transmembrane region" description="Helical" evidence="5">
    <location>
        <begin position="473"/>
        <end position="491"/>
    </location>
</feature>
<dbReference type="Pfam" id="PF13000">
    <property type="entry name" value="Acatn"/>
    <property type="match status" value="2"/>
</dbReference>
<accession>A0A8R2FA70</accession>
<dbReference type="InterPro" id="IPR004752">
    <property type="entry name" value="AmpG_permease/AT-1"/>
</dbReference>
<proteinExistence type="predicted"/>
<keyword evidence="4 5" id="KW-0472">Membrane</keyword>
<keyword evidence="7" id="KW-1185">Reference proteome</keyword>
<feature type="transmembrane region" description="Helical" evidence="5">
    <location>
        <begin position="214"/>
        <end position="237"/>
    </location>
</feature>
<evidence type="ECO:0000256" key="1">
    <source>
        <dbReference type="ARBA" id="ARBA00004141"/>
    </source>
</evidence>
<feature type="transmembrane region" description="Helical" evidence="5">
    <location>
        <begin position="135"/>
        <end position="156"/>
    </location>
</feature>
<feature type="transmembrane region" description="Helical" evidence="5">
    <location>
        <begin position="373"/>
        <end position="399"/>
    </location>
</feature>
<evidence type="ECO:0000256" key="5">
    <source>
        <dbReference type="SAM" id="Phobius"/>
    </source>
</evidence>
<name>A0A8R2FA70_ACYPI</name>
<feature type="transmembrane region" description="Helical" evidence="5">
    <location>
        <begin position="344"/>
        <end position="361"/>
    </location>
</feature>
<feature type="transmembrane region" description="Helical" evidence="5">
    <location>
        <begin position="177"/>
        <end position="194"/>
    </location>
</feature>
<dbReference type="InterPro" id="IPR036259">
    <property type="entry name" value="MFS_trans_sf"/>
</dbReference>
<dbReference type="AlphaFoldDB" id="A0A8R2FA70"/>
<dbReference type="Proteomes" id="UP000007819">
    <property type="component" value="Chromosome A3"/>
</dbReference>
<dbReference type="SUPFAM" id="SSF103473">
    <property type="entry name" value="MFS general substrate transporter"/>
    <property type="match status" value="1"/>
</dbReference>
<dbReference type="EnsemblMetazoa" id="XM_003246055.4">
    <property type="protein sequence ID" value="XP_003246103.1"/>
    <property type="gene ID" value="LOC100165404"/>
</dbReference>
<evidence type="ECO:0000313" key="6">
    <source>
        <dbReference type="EnsemblMetazoa" id="XP_008185391.1"/>
    </source>
</evidence>
<protein>
    <recommendedName>
        <fullName evidence="8">Acetyl-coenzyme A transporter 1</fullName>
    </recommendedName>
</protein>
<dbReference type="RefSeq" id="XP_008185391.1">
    <property type="nucleotide sequence ID" value="XM_008187169.3"/>
</dbReference>
<dbReference type="GO" id="GO:0008521">
    <property type="term" value="F:acetyl-CoA transmembrane transporter activity"/>
    <property type="evidence" value="ECO:0007669"/>
    <property type="project" value="InterPro"/>
</dbReference>
<dbReference type="OrthoDB" id="6415790at2759"/>
<evidence type="ECO:0000256" key="2">
    <source>
        <dbReference type="ARBA" id="ARBA00022692"/>
    </source>
</evidence>
<feature type="transmembrane region" description="Helical" evidence="5">
    <location>
        <begin position="411"/>
        <end position="431"/>
    </location>
</feature>
<reference evidence="6" key="2">
    <citation type="submission" date="2022-06" db="UniProtKB">
        <authorList>
            <consortium name="EnsemblMetazoa"/>
        </authorList>
    </citation>
    <scope>IDENTIFICATION</scope>
</reference>
<dbReference type="PANTHER" id="PTHR12778">
    <property type="entry name" value="SOLUTE CARRIER FAMILY 33 ACETYL-COA TRANSPORTER -RELATED"/>
    <property type="match status" value="1"/>
</dbReference>
<organism evidence="6 7">
    <name type="scientific">Acyrthosiphon pisum</name>
    <name type="common">Pea aphid</name>
    <dbReference type="NCBI Taxonomy" id="7029"/>
    <lineage>
        <taxon>Eukaryota</taxon>
        <taxon>Metazoa</taxon>
        <taxon>Ecdysozoa</taxon>
        <taxon>Arthropoda</taxon>
        <taxon>Hexapoda</taxon>
        <taxon>Insecta</taxon>
        <taxon>Pterygota</taxon>
        <taxon>Neoptera</taxon>
        <taxon>Paraneoptera</taxon>
        <taxon>Hemiptera</taxon>
        <taxon>Sternorrhyncha</taxon>
        <taxon>Aphidomorpha</taxon>
        <taxon>Aphidoidea</taxon>
        <taxon>Aphididae</taxon>
        <taxon>Macrosiphini</taxon>
        <taxon>Acyrthosiphon</taxon>
    </lineage>
</organism>